<evidence type="ECO:0000256" key="1">
    <source>
        <dbReference type="SAM" id="MobiDB-lite"/>
    </source>
</evidence>
<comment type="caution">
    <text evidence="2">The sequence shown here is derived from an EMBL/GenBank/DDBJ whole genome shotgun (WGS) entry which is preliminary data.</text>
</comment>
<sequence>MSVMKTMTGLSEQASGLLHLTSKHEPQPLPSLKMGSLPQEVMPLKGGLSTSLNPQAPPLSSGPAPFGLPYQVALASNHLLS</sequence>
<dbReference type="AlphaFoldDB" id="A0A8J5RQ56"/>
<accession>A0A8J5RQ56</accession>
<evidence type="ECO:0000313" key="3">
    <source>
        <dbReference type="Proteomes" id="UP000729402"/>
    </source>
</evidence>
<protein>
    <submittedName>
        <fullName evidence="2">Uncharacterized protein</fullName>
    </submittedName>
</protein>
<keyword evidence="3" id="KW-1185">Reference proteome</keyword>
<proteinExistence type="predicted"/>
<dbReference type="Proteomes" id="UP000729402">
    <property type="component" value="Unassembled WGS sequence"/>
</dbReference>
<dbReference type="EMBL" id="JAAALK010000288">
    <property type="protein sequence ID" value="KAG8051937.1"/>
    <property type="molecule type" value="Genomic_DNA"/>
</dbReference>
<reference evidence="2" key="2">
    <citation type="submission" date="2021-02" db="EMBL/GenBank/DDBJ databases">
        <authorList>
            <person name="Kimball J.A."/>
            <person name="Haas M.W."/>
            <person name="Macchietto M."/>
            <person name="Kono T."/>
            <person name="Duquette J."/>
            <person name="Shao M."/>
        </authorList>
    </citation>
    <scope>NUCLEOTIDE SEQUENCE</scope>
    <source>
        <tissue evidence="2">Fresh leaf tissue</tissue>
    </source>
</reference>
<gene>
    <name evidence="2" type="ORF">GUJ93_ZPchr0001g30205</name>
</gene>
<name>A0A8J5RQ56_ZIZPA</name>
<feature type="region of interest" description="Disordered" evidence="1">
    <location>
        <begin position="22"/>
        <end position="60"/>
    </location>
</feature>
<evidence type="ECO:0000313" key="2">
    <source>
        <dbReference type="EMBL" id="KAG8051937.1"/>
    </source>
</evidence>
<reference evidence="2" key="1">
    <citation type="journal article" date="2021" name="bioRxiv">
        <title>Whole Genome Assembly and Annotation of Northern Wild Rice, Zizania palustris L., Supports a Whole Genome Duplication in the Zizania Genus.</title>
        <authorList>
            <person name="Haas M."/>
            <person name="Kono T."/>
            <person name="Macchietto M."/>
            <person name="Millas R."/>
            <person name="McGilp L."/>
            <person name="Shao M."/>
            <person name="Duquette J."/>
            <person name="Hirsch C.N."/>
            <person name="Kimball J."/>
        </authorList>
    </citation>
    <scope>NUCLEOTIDE SEQUENCE</scope>
    <source>
        <tissue evidence="2">Fresh leaf tissue</tissue>
    </source>
</reference>
<organism evidence="2 3">
    <name type="scientific">Zizania palustris</name>
    <name type="common">Northern wild rice</name>
    <dbReference type="NCBI Taxonomy" id="103762"/>
    <lineage>
        <taxon>Eukaryota</taxon>
        <taxon>Viridiplantae</taxon>
        <taxon>Streptophyta</taxon>
        <taxon>Embryophyta</taxon>
        <taxon>Tracheophyta</taxon>
        <taxon>Spermatophyta</taxon>
        <taxon>Magnoliopsida</taxon>
        <taxon>Liliopsida</taxon>
        <taxon>Poales</taxon>
        <taxon>Poaceae</taxon>
        <taxon>BOP clade</taxon>
        <taxon>Oryzoideae</taxon>
        <taxon>Oryzeae</taxon>
        <taxon>Zizaniinae</taxon>
        <taxon>Zizania</taxon>
    </lineage>
</organism>